<proteinExistence type="predicted"/>
<sequence length="1005" mass="110593">MESVVIIREDCSGSYARNSSTGITSVNPQADLKQCYSKLPVSLLSSVESTSMADTSPIGEKLNVSSTISSVDESSEQVTGSNGIYQSTHDTCWSSNDLKPFDTRVFPIDANQENTSNSDRNVLTEFNRRKRRKPLAPPQRLAVSQLNCESYGGSLSESDVESLEGTNVRKEQKQRKLFKRSNSPPKSEVTAENYNKETGTDIPLPQRLQMNIAEDSQFIADLSRQTVEAVRQSICLNQTDSDGETDRFIEHTLANLEPHIWRIMGQSLRSSIETIRDQVMARLQKNAKDAEIRLADTSSPESVKLTDSLDCKVIPNQSAVAQQIKPKRQESSVAVENDVCNGEKLSDTVRNSSFLIGSLTQTTARNEPEKWILKTSCSAKIHIVSDDVNYSSPQQVAVDKPPGISSFSNISVMEEELSKHAPLSVNSSEPEVTTKNASNPNTDRLYYSSHCIRYSNSLSPSSSTLFSKTHGQLDDRSTETTSTDLSRSERHKIHRMSDVGNYFDFGQVTPEVAPVLTASTRSLSRSDSAAIALASALGLPPSCLSNKTNNYETTPISNLTPYPMFTPWTSAVNSATKSDTPVLPYSTVPLGLFPYMSPAELETPLQSGLLENKLEFSMPNVTANYPVEEQTEALALVVRKASKDECGSFDFKQFSSVYNPMVCTATNGPQSSNSRAIIYNGLALSRRRRTKVTDTRLGPRGSCRMNTSCGSPHHTNQTSCFTEHTTTGLLNIQDDRKHPFNHGNMLGNDGLCRTIRQTAAEIDRNPPLLSPTEVRMNSSSSSPSPNSFRLSSGVREPGVESELHCGLFDKPKAPLPFTPPNFPSSSGLMTCKTTMSPFSVNARVMEGQVTKRFSPRQSEYETFEQVIAKAFKQTPQTFRQRTMVPIINAMNDSLATGKHFSIPTCAPYFNHPRVPGGASFSSHLLPATEELLCSQTSSSSMDHGSLIEGSTQPRNTFSKQMNGLHKRNTNNSAFLGEPYPSTDDQMDTDVTSGHHCTDGRRMLFM</sequence>
<evidence type="ECO:0000256" key="1">
    <source>
        <dbReference type="SAM" id="MobiDB-lite"/>
    </source>
</evidence>
<dbReference type="AlphaFoldDB" id="A0A8T0DST6"/>
<reference evidence="2 3" key="1">
    <citation type="submission" date="2019-07" db="EMBL/GenBank/DDBJ databases">
        <title>Annotation for the trematode Paragonimus westermani.</title>
        <authorList>
            <person name="Choi Y.-J."/>
        </authorList>
    </citation>
    <scope>NUCLEOTIDE SEQUENCE [LARGE SCALE GENOMIC DNA]</scope>
    <source>
        <strain evidence="2">180907_Pwestermani</strain>
    </source>
</reference>
<feature type="region of interest" description="Disordered" evidence="1">
    <location>
        <begin position="765"/>
        <end position="793"/>
    </location>
</feature>
<feature type="region of interest" description="Disordered" evidence="1">
    <location>
        <begin position="460"/>
        <end position="490"/>
    </location>
</feature>
<feature type="compositionally biased region" description="Polar residues" evidence="1">
    <location>
        <begin position="180"/>
        <end position="193"/>
    </location>
</feature>
<feature type="region of interest" description="Disordered" evidence="1">
    <location>
        <begin position="151"/>
        <end position="203"/>
    </location>
</feature>
<evidence type="ECO:0000313" key="3">
    <source>
        <dbReference type="Proteomes" id="UP000699462"/>
    </source>
</evidence>
<dbReference type="OrthoDB" id="10038576at2759"/>
<protein>
    <recommendedName>
        <fullName evidence="4">Prospero domain-containing protein</fullName>
    </recommendedName>
</protein>
<gene>
    <name evidence="2" type="ORF">P879_01679</name>
</gene>
<keyword evidence="3" id="KW-1185">Reference proteome</keyword>
<feature type="region of interest" description="Disordered" evidence="1">
    <location>
        <begin position="421"/>
        <end position="441"/>
    </location>
</feature>
<comment type="caution">
    <text evidence="2">The sequence shown here is derived from an EMBL/GenBank/DDBJ whole genome shotgun (WGS) entry which is preliminary data.</text>
</comment>
<dbReference type="EMBL" id="JTDF01000793">
    <property type="protein sequence ID" value="KAF8570969.1"/>
    <property type="molecule type" value="Genomic_DNA"/>
</dbReference>
<name>A0A8T0DST6_9TREM</name>
<dbReference type="Proteomes" id="UP000699462">
    <property type="component" value="Unassembled WGS sequence"/>
</dbReference>
<evidence type="ECO:0000313" key="2">
    <source>
        <dbReference type="EMBL" id="KAF8570969.1"/>
    </source>
</evidence>
<feature type="compositionally biased region" description="Polar residues" evidence="1">
    <location>
        <begin position="424"/>
        <end position="441"/>
    </location>
</feature>
<accession>A0A8T0DST6</accession>
<feature type="compositionally biased region" description="Low complexity" evidence="1">
    <location>
        <begin position="777"/>
        <end position="787"/>
    </location>
</feature>
<evidence type="ECO:0008006" key="4">
    <source>
        <dbReference type="Google" id="ProtNLM"/>
    </source>
</evidence>
<organism evidence="2 3">
    <name type="scientific">Paragonimus westermani</name>
    <dbReference type="NCBI Taxonomy" id="34504"/>
    <lineage>
        <taxon>Eukaryota</taxon>
        <taxon>Metazoa</taxon>
        <taxon>Spiralia</taxon>
        <taxon>Lophotrochozoa</taxon>
        <taxon>Platyhelminthes</taxon>
        <taxon>Trematoda</taxon>
        <taxon>Digenea</taxon>
        <taxon>Plagiorchiida</taxon>
        <taxon>Troglotremata</taxon>
        <taxon>Troglotrematidae</taxon>
        <taxon>Paragonimus</taxon>
    </lineage>
</organism>